<name>A0A397V0R3_9GLOM</name>
<keyword evidence="1" id="KW-0812">Transmembrane</keyword>
<dbReference type="Gene3D" id="1.10.630.10">
    <property type="entry name" value="Cytochrome P450"/>
    <property type="match status" value="1"/>
</dbReference>
<dbReference type="GO" id="GO:0016705">
    <property type="term" value="F:oxidoreductase activity, acting on paired donors, with incorporation or reduction of molecular oxygen"/>
    <property type="evidence" value="ECO:0007669"/>
    <property type="project" value="InterPro"/>
</dbReference>
<feature type="transmembrane region" description="Helical" evidence="1">
    <location>
        <begin position="12"/>
        <end position="31"/>
    </location>
</feature>
<evidence type="ECO:0000313" key="3">
    <source>
        <dbReference type="Proteomes" id="UP000266673"/>
    </source>
</evidence>
<evidence type="ECO:0000256" key="1">
    <source>
        <dbReference type="SAM" id="Phobius"/>
    </source>
</evidence>
<dbReference type="EMBL" id="QKWP01000775">
    <property type="protein sequence ID" value="RIB15037.1"/>
    <property type="molecule type" value="Genomic_DNA"/>
</dbReference>
<dbReference type="Proteomes" id="UP000266673">
    <property type="component" value="Unassembled WGS sequence"/>
</dbReference>
<dbReference type="Pfam" id="PF00067">
    <property type="entry name" value="p450"/>
    <property type="match status" value="1"/>
</dbReference>
<organism evidence="2 3">
    <name type="scientific">Gigaspora rosea</name>
    <dbReference type="NCBI Taxonomy" id="44941"/>
    <lineage>
        <taxon>Eukaryota</taxon>
        <taxon>Fungi</taxon>
        <taxon>Fungi incertae sedis</taxon>
        <taxon>Mucoromycota</taxon>
        <taxon>Glomeromycotina</taxon>
        <taxon>Glomeromycetes</taxon>
        <taxon>Diversisporales</taxon>
        <taxon>Gigasporaceae</taxon>
        <taxon>Gigaspora</taxon>
    </lineage>
</organism>
<comment type="caution">
    <text evidence="2">The sequence shown here is derived from an EMBL/GenBank/DDBJ whole genome shotgun (WGS) entry which is preliminary data.</text>
</comment>
<dbReference type="PANTHER" id="PTHR24299">
    <property type="entry name" value="CYTOCHROME P450 FAMILY 1"/>
    <property type="match status" value="1"/>
</dbReference>
<keyword evidence="1" id="KW-1133">Transmembrane helix</keyword>
<dbReference type="GO" id="GO:0020037">
    <property type="term" value="F:heme binding"/>
    <property type="evidence" value="ECO:0007669"/>
    <property type="project" value="InterPro"/>
</dbReference>
<dbReference type="GO" id="GO:0004497">
    <property type="term" value="F:monooxygenase activity"/>
    <property type="evidence" value="ECO:0007669"/>
    <property type="project" value="InterPro"/>
</dbReference>
<dbReference type="OrthoDB" id="2385632at2759"/>
<dbReference type="STRING" id="44941.A0A397V0R3"/>
<dbReference type="InterPro" id="IPR036396">
    <property type="entry name" value="Cyt_P450_sf"/>
</dbReference>
<accession>A0A397V0R3</accession>
<dbReference type="AlphaFoldDB" id="A0A397V0R3"/>
<keyword evidence="1" id="KW-0472">Membrane</keyword>
<gene>
    <name evidence="2" type="ORF">C2G38_2039684</name>
</gene>
<dbReference type="InterPro" id="IPR001128">
    <property type="entry name" value="Cyt_P450"/>
</dbReference>
<sequence>MIIQKIVESFGITDYFLIFVLILVTYIFTFYHNYFTRPNPLPGPLPLPFIGNLHNYVFDIRRFYKQCQQKYGDICEIMFNGSRCVIISRSEYVEKFFYPTTFFKRFPYTQGFDELGFYGLGVAFNEDYKSWNYHRQFFNQALLASRFMDTTINSANKLYDELSGYWQLLGKQNNLNNNDKNKRFGL</sequence>
<reference evidence="2 3" key="1">
    <citation type="submission" date="2018-06" db="EMBL/GenBank/DDBJ databases">
        <title>Comparative genomics reveals the genomic features of Rhizophagus irregularis, R. cerebriforme, R. diaphanum and Gigaspora rosea, and their symbiotic lifestyle signature.</title>
        <authorList>
            <person name="Morin E."/>
            <person name="San Clemente H."/>
            <person name="Chen E.C.H."/>
            <person name="De La Providencia I."/>
            <person name="Hainaut M."/>
            <person name="Kuo A."/>
            <person name="Kohler A."/>
            <person name="Murat C."/>
            <person name="Tang N."/>
            <person name="Roy S."/>
            <person name="Loubradou J."/>
            <person name="Henrissat B."/>
            <person name="Grigoriev I.V."/>
            <person name="Corradi N."/>
            <person name="Roux C."/>
            <person name="Martin F.M."/>
        </authorList>
    </citation>
    <scope>NUCLEOTIDE SEQUENCE [LARGE SCALE GENOMIC DNA]</scope>
    <source>
        <strain evidence="2 3">DAOM 194757</strain>
    </source>
</reference>
<proteinExistence type="predicted"/>
<protein>
    <submittedName>
        <fullName evidence="2">Cytochrome P450</fullName>
    </submittedName>
</protein>
<dbReference type="SUPFAM" id="SSF48264">
    <property type="entry name" value="Cytochrome P450"/>
    <property type="match status" value="1"/>
</dbReference>
<dbReference type="GO" id="GO:0005506">
    <property type="term" value="F:iron ion binding"/>
    <property type="evidence" value="ECO:0007669"/>
    <property type="project" value="InterPro"/>
</dbReference>
<evidence type="ECO:0000313" key="2">
    <source>
        <dbReference type="EMBL" id="RIB15037.1"/>
    </source>
</evidence>
<keyword evidence="3" id="KW-1185">Reference proteome</keyword>